<keyword evidence="1" id="KW-1133">Transmembrane helix</keyword>
<feature type="transmembrane region" description="Helical" evidence="1">
    <location>
        <begin position="127"/>
        <end position="149"/>
    </location>
</feature>
<gene>
    <name evidence="3" type="ORF">ACFO7U_00090</name>
</gene>
<feature type="domain" description="DUF7134" evidence="2">
    <location>
        <begin position="20"/>
        <end position="143"/>
    </location>
</feature>
<dbReference type="EMBL" id="JBHSHP010000001">
    <property type="protein sequence ID" value="MFC4753179.1"/>
    <property type="molecule type" value="Genomic_DNA"/>
</dbReference>
<keyword evidence="1" id="KW-0812">Transmembrane</keyword>
<proteinExistence type="predicted"/>
<feature type="transmembrane region" description="Helical" evidence="1">
    <location>
        <begin position="87"/>
        <end position="107"/>
    </location>
</feature>
<evidence type="ECO:0000313" key="3">
    <source>
        <dbReference type="EMBL" id="MFC4753179.1"/>
    </source>
</evidence>
<dbReference type="Pfam" id="PF23539">
    <property type="entry name" value="DUF7134"/>
    <property type="match status" value="1"/>
</dbReference>
<accession>A0ABV9PLR6</accession>
<protein>
    <recommendedName>
        <fullName evidence="2">DUF7134 domain-containing protein</fullName>
    </recommendedName>
</protein>
<reference evidence="4" key="1">
    <citation type="journal article" date="2019" name="Int. J. Syst. Evol. Microbiol.">
        <title>The Global Catalogue of Microorganisms (GCM) 10K type strain sequencing project: providing services to taxonomists for standard genome sequencing and annotation.</title>
        <authorList>
            <consortium name="The Broad Institute Genomics Platform"/>
            <consortium name="The Broad Institute Genome Sequencing Center for Infectious Disease"/>
            <person name="Wu L."/>
            <person name="Ma J."/>
        </authorList>
    </citation>
    <scope>NUCLEOTIDE SEQUENCE [LARGE SCALE GENOMIC DNA]</scope>
    <source>
        <strain evidence="4">JCM 11882</strain>
    </source>
</reference>
<name>A0ABV9PLR6_9ACTN</name>
<comment type="caution">
    <text evidence="3">The sequence shown here is derived from an EMBL/GenBank/DDBJ whole genome shotgun (WGS) entry which is preliminary data.</text>
</comment>
<dbReference type="Proteomes" id="UP001595836">
    <property type="component" value="Unassembled WGS sequence"/>
</dbReference>
<dbReference type="RefSeq" id="WP_344987881.1">
    <property type="nucleotide sequence ID" value="NZ_BAABCD010000001.1"/>
</dbReference>
<keyword evidence="1" id="KW-0472">Membrane</keyword>
<evidence type="ECO:0000259" key="2">
    <source>
        <dbReference type="Pfam" id="PF23539"/>
    </source>
</evidence>
<keyword evidence="4" id="KW-1185">Reference proteome</keyword>
<evidence type="ECO:0000313" key="4">
    <source>
        <dbReference type="Proteomes" id="UP001595836"/>
    </source>
</evidence>
<dbReference type="InterPro" id="IPR055558">
    <property type="entry name" value="DUF7134"/>
</dbReference>
<sequence>MGAATTSPAPPSGRVERVLAFLERHPWITDALFVAIPLSLLTFAASRDSFYGQNPLLPGWVELTLSLTMTGVLALRRTLLLPAAMTVAGAALLMVVLLIPPSIQIVAVPITVYTVAKFGSPKISRAFLGLGLAGAVLVLVPYAANVYWIGPASARRR</sequence>
<organism evidence="3 4">
    <name type="scientific">Dietzia aurantiaca</name>
    <dbReference type="NCBI Taxonomy" id="983873"/>
    <lineage>
        <taxon>Bacteria</taxon>
        <taxon>Bacillati</taxon>
        <taxon>Actinomycetota</taxon>
        <taxon>Actinomycetes</taxon>
        <taxon>Mycobacteriales</taxon>
        <taxon>Dietziaceae</taxon>
        <taxon>Dietzia</taxon>
    </lineage>
</organism>
<evidence type="ECO:0000256" key="1">
    <source>
        <dbReference type="SAM" id="Phobius"/>
    </source>
</evidence>